<keyword evidence="2" id="KW-0808">Transferase</keyword>
<dbReference type="EMBL" id="JAAAMI010000001">
    <property type="protein sequence ID" value="NDV42501.1"/>
    <property type="molecule type" value="Genomic_DNA"/>
</dbReference>
<dbReference type="RefSeq" id="WP_163633256.1">
    <property type="nucleotide sequence ID" value="NZ_JAAAMI010000001.1"/>
</dbReference>
<dbReference type="SUPFAM" id="SSF159894">
    <property type="entry name" value="YgaC/TfoX-N like"/>
    <property type="match status" value="1"/>
</dbReference>
<sequence length="117" mass="13578">MAHDEKLANQIREALMHLPKVEEKTMFQTVVFMVNDKLCIGVKDQDIMCRVDPDVFESVLEKPGCQPMYQGERIMKGYVFVEETGYTKKEDFDFWMGLCLAYNPKAKSSKKNRSNKS</sequence>
<organism evidence="2 3">
    <name type="scientific">Flagellimonas sediminis</name>
    <dbReference type="NCBI Taxonomy" id="2696468"/>
    <lineage>
        <taxon>Bacteria</taxon>
        <taxon>Pseudomonadati</taxon>
        <taxon>Bacteroidota</taxon>
        <taxon>Flavobacteriia</taxon>
        <taxon>Flavobacteriales</taxon>
        <taxon>Flavobacteriaceae</taxon>
        <taxon>Flagellimonas</taxon>
    </lineage>
</organism>
<name>A0A6I5KYH7_9FLAO</name>
<dbReference type="InterPro" id="IPR007076">
    <property type="entry name" value="TfoX_N"/>
</dbReference>
<gene>
    <name evidence="2" type="ORF">GTK07_04110</name>
</gene>
<reference evidence="2 3" key="1">
    <citation type="submission" date="2020-01" db="EMBL/GenBank/DDBJ databases">
        <title>Muricauda sediminis sp.nov. 40Bstr401.</title>
        <authorList>
            <person name="Xue Z."/>
            <person name="Zhu S."/>
            <person name="Ren N."/>
            <person name="Chen T."/>
            <person name="Chen X."/>
            <person name="Chen J."/>
            <person name="Yang J."/>
        </authorList>
    </citation>
    <scope>NUCLEOTIDE SEQUENCE [LARGE SCALE GENOMIC DNA]</scope>
    <source>
        <strain evidence="2 3">40Bstr401</strain>
    </source>
</reference>
<dbReference type="Gene3D" id="3.30.1460.30">
    <property type="entry name" value="YgaC/TfoX-N like chaperone"/>
    <property type="match status" value="1"/>
</dbReference>
<keyword evidence="2" id="KW-0489">Methyltransferase</keyword>
<accession>A0A6I5KYH7</accession>
<dbReference type="Proteomes" id="UP000468707">
    <property type="component" value="Unassembled WGS sequence"/>
</dbReference>
<keyword evidence="3" id="KW-1185">Reference proteome</keyword>
<proteinExistence type="predicted"/>
<protein>
    <submittedName>
        <fullName evidence="2">RNA methyltransferase</fullName>
    </submittedName>
</protein>
<evidence type="ECO:0000313" key="3">
    <source>
        <dbReference type="Proteomes" id="UP000468707"/>
    </source>
</evidence>
<feature type="domain" description="TfoX N-terminal" evidence="1">
    <location>
        <begin position="13"/>
        <end position="100"/>
    </location>
</feature>
<comment type="caution">
    <text evidence="2">The sequence shown here is derived from an EMBL/GenBank/DDBJ whole genome shotgun (WGS) entry which is preliminary data.</text>
</comment>
<dbReference type="AlphaFoldDB" id="A0A6I5KYH7"/>
<evidence type="ECO:0000313" key="2">
    <source>
        <dbReference type="EMBL" id="NDV42501.1"/>
    </source>
</evidence>
<dbReference type="Pfam" id="PF04993">
    <property type="entry name" value="TfoX_N"/>
    <property type="match status" value="1"/>
</dbReference>
<evidence type="ECO:0000259" key="1">
    <source>
        <dbReference type="Pfam" id="PF04993"/>
    </source>
</evidence>
<dbReference type="GO" id="GO:0008168">
    <property type="term" value="F:methyltransferase activity"/>
    <property type="evidence" value="ECO:0007669"/>
    <property type="project" value="UniProtKB-KW"/>
</dbReference>
<dbReference type="GO" id="GO:0032259">
    <property type="term" value="P:methylation"/>
    <property type="evidence" value="ECO:0007669"/>
    <property type="project" value="UniProtKB-KW"/>
</dbReference>